<evidence type="ECO:0000259" key="9">
    <source>
        <dbReference type="PROSITE" id="PS50016"/>
    </source>
</evidence>
<dbReference type="SMART" id="SM00501">
    <property type="entry name" value="BRIGHT"/>
    <property type="match status" value="1"/>
</dbReference>
<dbReference type="SUPFAM" id="SSF46774">
    <property type="entry name" value="ARID-like"/>
    <property type="match status" value="1"/>
</dbReference>
<evidence type="ECO:0008006" key="15">
    <source>
        <dbReference type="Google" id="ProtNLM"/>
    </source>
</evidence>
<dbReference type="Gene3D" id="1.10.150.60">
    <property type="entry name" value="ARID DNA-binding domain"/>
    <property type="match status" value="1"/>
</dbReference>
<dbReference type="SMART" id="SM00249">
    <property type="entry name" value="PHD"/>
    <property type="match status" value="3"/>
</dbReference>
<keyword evidence="6" id="KW-0539">Nucleus</keyword>
<dbReference type="PANTHER" id="PTHR10694:SF133">
    <property type="entry name" value="LYSINE-SPECIFIC DEMETHYLASE JMJ17"/>
    <property type="match status" value="1"/>
</dbReference>
<dbReference type="Pfam" id="PF02928">
    <property type="entry name" value="zf-C5HC2"/>
    <property type="match status" value="1"/>
</dbReference>
<dbReference type="PROSITE" id="PS51184">
    <property type="entry name" value="JMJC"/>
    <property type="match status" value="1"/>
</dbReference>
<dbReference type="InterPro" id="IPR019786">
    <property type="entry name" value="Zinc_finger_PHD-type_CS"/>
</dbReference>
<feature type="region of interest" description="Disordered" evidence="8">
    <location>
        <begin position="165"/>
        <end position="190"/>
    </location>
</feature>
<proteinExistence type="predicted"/>
<dbReference type="PANTHER" id="PTHR10694">
    <property type="entry name" value="LYSINE-SPECIFIC DEMETHYLASE"/>
    <property type="match status" value="1"/>
</dbReference>
<feature type="compositionally biased region" description="Low complexity" evidence="8">
    <location>
        <begin position="213"/>
        <end position="224"/>
    </location>
</feature>
<dbReference type="Gene3D" id="2.60.120.650">
    <property type="entry name" value="Cupin"/>
    <property type="match status" value="1"/>
</dbReference>
<dbReference type="GO" id="GO:0003677">
    <property type="term" value="F:DNA binding"/>
    <property type="evidence" value="ECO:0007669"/>
    <property type="project" value="InterPro"/>
</dbReference>
<feature type="region of interest" description="Disordered" evidence="8">
    <location>
        <begin position="205"/>
        <end position="227"/>
    </location>
</feature>
<evidence type="ECO:0000256" key="4">
    <source>
        <dbReference type="ARBA" id="ARBA00022771"/>
    </source>
</evidence>
<dbReference type="PROSITE" id="PS51183">
    <property type="entry name" value="JMJN"/>
    <property type="match status" value="1"/>
</dbReference>
<keyword evidence="14" id="KW-1185">Reference proteome</keyword>
<dbReference type="InterPro" id="IPR019787">
    <property type="entry name" value="Znf_PHD-finger"/>
</dbReference>
<dbReference type="CDD" id="cd15543">
    <property type="entry name" value="PHD_RSF1"/>
    <property type="match status" value="1"/>
</dbReference>
<dbReference type="OrthoDB" id="19286at2759"/>
<dbReference type="InterPro" id="IPR003347">
    <property type="entry name" value="JmjC_dom"/>
</dbReference>
<dbReference type="InterPro" id="IPR001606">
    <property type="entry name" value="ARID_dom"/>
</dbReference>
<evidence type="ECO:0000259" key="11">
    <source>
        <dbReference type="PROSITE" id="PS51183"/>
    </source>
</evidence>
<evidence type="ECO:0000259" key="12">
    <source>
        <dbReference type="PROSITE" id="PS51184"/>
    </source>
</evidence>
<comment type="caution">
    <text evidence="13">The sequence shown here is derived from an EMBL/GenBank/DDBJ whole genome shotgun (WGS) entry which is preliminary data.</text>
</comment>
<dbReference type="CDD" id="cd16100">
    <property type="entry name" value="ARID"/>
    <property type="match status" value="1"/>
</dbReference>
<name>A0A8S1ISU3_9CHLO</name>
<dbReference type="GO" id="GO:0000785">
    <property type="term" value="C:chromatin"/>
    <property type="evidence" value="ECO:0007669"/>
    <property type="project" value="TreeGrafter"/>
</dbReference>
<dbReference type="InterPro" id="IPR003349">
    <property type="entry name" value="JmjN"/>
</dbReference>
<feature type="domain" description="PHD-type" evidence="9">
    <location>
        <begin position="1573"/>
        <end position="1622"/>
    </location>
</feature>
<dbReference type="Proteomes" id="UP000708148">
    <property type="component" value="Unassembled WGS sequence"/>
</dbReference>
<dbReference type="Pfam" id="PF02375">
    <property type="entry name" value="JmjN"/>
    <property type="match status" value="1"/>
</dbReference>
<dbReference type="Gene3D" id="3.30.40.10">
    <property type="entry name" value="Zinc/RING finger domain, C3HC4 (zinc finger)"/>
    <property type="match status" value="2"/>
</dbReference>
<evidence type="ECO:0000256" key="8">
    <source>
        <dbReference type="SAM" id="MobiDB-lite"/>
    </source>
</evidence>
<gene>
    <name evidence="13" type="ORF">OSTQU699_LOCUS3664</name>
</gene>
<dbReference type="SMART" id="SM00545">
    <property type="entry name" value="JmjN"/>
    <property type="match status" value="1"/>
</dbReference>
<dbReference type="Gene3D" id="2.30.30.1150">
    <property type="match status" value="1"/>
</dbReference>
<dbReference type="SMART" id="SM01014">
    <property type="entry name" value="ARID"/>
    <property type="match status" value="1"/>
</dbReference>
<dbReference type="SUPFAM" id="SSF51197">
    <property type="entry name" value="Clavaminate synthase-like"/>
    <property type="match status" value="1"/>
</dbReference>
<dbReference type="GO" id="GO:0005634">
    <property type="term" value="C:nucleus"/>
    <property type="evidence" value="ECO:0007669"/>
    <property type="project" value="UniProtKB-SubCell"/>
</dbReference>
<dbReference type="GO" id="GO:0010468">
    <property type="term" value="P:regulation of gene expression"/>
    <property type="evidence" value="ECO:0007669"/>
    <property type="project" value="TreeGrafter"/>
</dbReference>
<dbReference type="Pfam" id="PF08429">
    <property type="entry name" value="PLU-1"/>
    <property type="match status" value="3"/>
</dbReference>
<dbReference type="InterPro" id="IPR013083">
    <property type="entry name" value="Znf_RING/FYVE/PHD"/>
</dbReference>
<reference evidence="13" key="1">
    <citation type="submission" date="2020-12" db="EMBL/GenBank/DDBJ databases">
        <authorList>
            <person name="Iha C."/>
        </authorList>
    </citation>
    <scope>NUCLEOTIDE SEQUENCE</scope>
</reference>
<protein>
    <recommendedName>
        <fullName evidence="15">[Histone H3]-trimethyl-L-lysine(4) demethylase</fullName>
    </recommendedName>
</protein>
<keyword evidence="3" id="KW-0677">Repeat</keyword>
<comment type="subcellular location">
    <subcellularLocation>
        <location evidence="1">Nucleus</location>
    </subcellularLocation>
</comment>
<evidence type="ECO:0000256" key="1">
    <source>
        <dbReference type="ARBA" id="ARBA00004123"/>
    </source>
</evidence>
<dbReference type="InterPro" id="IPR011011">
    <property type="entry name" value="Znf_FYVE_PHD"/>
</dbReference>
<dbReference type="PROSITE" id="PS01359">
    <property type="entry name" value="ZF_PHD_1"/>
    <property type="match status" value="3"/>
</dbReference>
<feature type="domain" description="PHD-type" evidence="9">
    <location>
        <begin position="1846"/>
        <end position="1903"/>
    </location>
</feature>
<dbReference type="GO" id="GO:0008270">
    <property type="term" value="F:zinc ion binding"/>
    <property type="evidence" value="ECO:0007669"/>
    <property type="project" value="UniProtKB-KW"/>
</dbReference>
<feature type="region of interest" description="Disordered" evidence="8">
    <location>
        <begin position="1925"/>
        <end position="1944"/>
    </location>
</feature>
<evidence type="ECO:0000256" key="2">
    <source>
        <dbReference type="ARBA" id="ARBA00022723"/>
    </source>
</evidence>
<feature type="compositionally biased region" description="Pro residues" evidence="8">
    <location>
        <begin position="173"/>
        <end position="185"/>
    </location>
</feature>
<dbReference type="SMART" id="SM00558">
    <property type="entry name" value="JmjC"/>
    <property type="match status" value="1"/>
</dbReference>
<sequence>MEAPVFRPTEQEFADPLAFIAGVREAAEPCGICRIVPPPGWKPPFCLDPKRVRFRTRAQVLNQLQSRRLEACEADSFWAEYRKFAQGLGRPHQRNPILGGREVDLYRLSKAVSLRGGFEKVTAKKEWKDVARAVQVHLGNGNTSYSLRNLYQKHLLEFERHMAADGGAAATPPRTPSPPHRPGPAPHSEGPIANLCQAAAQMARQEGLQMPESAASRASSRRASLTSGDEEAVDALLVLGAAAEQLQEPKAKKSKFGQGDVSEVGGPSAALDTPLAPIRVPDNIHTLLCELCEGGHHENQIVLCDECDRGYHLFCMVPPLERVPEGDWFCPKCLAKKTERCAFKDGPELTLAEFSEMARAFERNYWGGAQAAQRVTPQKLEEEFWTIVEKGEDLVEVFYGADIDTKVHGSGFPKGQDTYGAHPWNLNNLPKNPNSLLKHIPDDIPGVVVPWMYVGMQFSSFCWHVEDHMFYSINYLHWGAPKRWYGVPSRGAAKLEEAMRTHLADQFDACPDLLFNLVTMMNPQVLRNCGVPVYEAIQEEGEFVVTFPNAYHAGFNMGLNCAEAVNFAPVDWLRFGKASCDRYRSFRRQGVVAHEELLLRAAQELQGAKASPLLQCEINRVVSSEALLRHRHWSNGLRKFVKIKSAIGLKEGDEEDATCSICRQYLHLSAVTCASCPGRYVCLLHMSQLCECNVSQYTLLYRHPLLQLEEISDSVRVKEEEVHTCGPEEAKVETKIEAKEDTSDGQVVGAMNRVGTPDDPVQVDAAGGVVDAASPPQRPVTVKFTFNGRKGKKRGREGTMLPNTETMASFRGFLAAWKQRAENVIKNGGSRVAEIDNLLNDSEQFLWAGSEVGDARKLREKLLSAKDWVATVKRCSGHRAKLEDLEKVVSWQPPPARFSNLSALRSLYEASRDWVARCAEQGDKVMSVDALEVLVTKGQSLNVDFPQLPGMETRLKNALDVRSTLQNILNMGPDSCGVRADAVHLRRLQQRASHAGVEMPELQGVQKLLEAVQKWQDKVRQRLGMTVPLPELRELLEEAMELRAYTPEVGTLQVLIKKAEDWSALAAASVKRQDSLKKMREVLHSGERLGVVMKEVEELRGVLRRREWEASAKRAQNNRQTIASLQEILAEAISFGAEDSELYAALSNRLTKAMAWNEQVSALMKALDDDSTHEGDKPSLEDLEALVKAGTALHLRMETMQRTTSLLASCNALKSRAAKIASRIGTTSPPHLEEAAKVFEDALGLKLKIPQLEELRTSFDKTTAWCGKARAVLEGWSTEPSGPALGELCGEAGGLHFKTDEMDDVLALDARMRIQALIGRVFADHVAADIPCGWNDQLVPLDVQHASPITALKAMFSDAVQAQTAGQRVSLPDRPEPEAGFALLRIAEEVGVSESIRSEVDQILQTAVHVQSQMKQALQAPSHNGFVAAKKTVDEVFSLLGEALKSPFRLEGIIELEEIIDKHRRWETRAKEVILRQDKARLPWSEAQGLIQELQKSPVSAGSLGERLSSFADNVKAFMDQLKCDVARPGGGSKMGQVFGHLVSSVRTVHRRVDCTDMGSTTDCNGHDAPRQTDDCLCFQSRGNEAALSCSDCKEWFHAKCVGAPVAQSKSKKWVCPLCQAARGHPEALAVCSGKLRKTGRPSLTKLEALLQGARALEVCIPEEEQLSEIVTLFNSWQARVLGLLDSNDEARKLQAGDAPAVPEAVLRSVLKGVLHVEVDASWLLERVSEALRSERWRRKAAATVKNSLKPPIDSLQRLLGEGCALHIDPSKDATFLSIQASVSQGRQWTDRAQTLYGDLRRCSGQPIDDRNSELLRRIRDHVAAAEAVPCRVDATLLEGLREKSMPYCLCATVYDENRPMLGCEFCDRWYHYECVGLKSPQEHEVDEEVAPDNYRCPHCCMEAAQAYPHCLQRDHADALARQYGRQAPERDSGSISGHMDGCKRENGDPCAGSVERGAASEAGTSDGGSPLLAGPSGGCAGGSGNGRPLGISPAAVDEFMVALGVPSAGGLVMTVEDQLRALDVLEQMIKNKKEELRAQLCGNGRR</sequence>
<dbReference type="InterPro" id="IPR036431">
    <property type="entry name" value="ARID_dom_sf"/>
</dbReference>
<accession>A0A8S1ISU3</accession>
<evidence type="ECO:0000313" key="14">
    <source>
        <dbReference type="Proteomes" id="UP000708148"/>
    </source>
</evidence>
<dbReference type="GO" id="GO:0032452">
    <property type="term" value="F:histone demethylase activity"/>
    <property type="evidence" value="ECO:0007669"/>
    <property type="project" value="TreeGrafter"/>
</dbReference>
<dbReference type="Pfam" id="PF02373">
    <property type="entry name" value="JmjC"/>
    <property type="match status" value="1"/>
</dbReference>
<evidence type="ECO:0000256" key="6">
    <source>
        <dbReference type="ARBA" id="ARBA00023242"/>
    </source>
</evidence>
<evidence type="ECO:0000259" key="10">
    <source>
        <dbReference type="PROSITE" id="PS51011"/>
    </source>
</evidence>
<evidence type="ECO:0000313" key="13">
    <source>
        <dbReference type="EMBL" id="CAD7698303.1"/>
    </source>
</evidence>
<keyword evidence="5" id="KW-0862">Zinc</keyword>
<dbReference type="SUPFAM" id="SSF57903">
    <property type="entry name" value="FYVE/PHD zinc finger"/>
    <property type="match status" value="3"/>
</dbReference>
<feature type="region of interest" description="Disordered" evidence="8">
    <location>
        <begin position="1949"/>
        <end position="1980"/>
    </location>
</feature>
<keyword evidence="2" id="KW-0479">Metal-binding</keyword>
<feature type="domain" description="PHD-type" evidence="9">
    <location>
        <begin position="286"/>
        <end position="336"/>
    </location>
</feature>
<dbReference type="InterPro" id="IPR001965">
    <property type="entry name" value="Znf_PHD"/>
</dbReference>
<dbReference type="Pfam" id="PF01388">
    <property type="entry name" value="ARID"/>
    <property type="match status" value="1"/>
</dbReference>
<dbReference type="InterPro" id="IPR004198">
    <property type="entry name" value="Znf_C5HC2"/>
</dbReference>
<feature type="domain" description="JmjN" evidence="11">
    <location>
        <begin position="3"/>
        <end position="44"/>
    </location>
</feature>
<dbReference type="PROSITE" id="PS51011">
    <property type="entry name" value="ARID"/>
    <property type="match status" value="1"/>
</dbReference>
<dbReference type="PROSITE" id="PS50016">
    <property type="entry name" value="ZF_PHD_2"/>
    <property type="match status" value="3"/>
</dbReference>
<evidence type="ECO:0000256" key="7">
    <source>
        <dbReference type="PROSITE-ProRule" id="PRU00146"/>
    </source>
</evidence>
<dbReference type="InterPro" id="IPR013637">
    <property type="entry name" value="Lys_sp_deMease-like_dom"/>
</dbReference>
<dbReference type="Pfam" id="PF00628">
    <property type="entry name" value="PHD"/>
    <property type="match status" value="3"/>
</dbReference>
<dbReference type="EMBL" id="CAJHUC010000807">
    <property type="protein sequence ID" value="CAD7698303.1"/>
    <property type="molecule type" value="Genomic_DNA"/>
</dbReference>
<keyword evidence="4 7" id="KW-0863">Zinc-finger</keyword>
<feature type="domain" description="ARID" evidence="10">
    <location>
        <begin position="71"/>
        <end position="163"/>
    </location>
</feature>
<feature type="domain" description="JmjC" evidence="12">
    <location>
        <begin position="418"/>
        <end position="584"/>
    </location>
</feature>
<evidence type="ECO:0000256" key="3">
    <source>
        <dbReference type="ARBA" id="ARBA00022737"/>
    </source>
</evidence>
<organism evidence="13 14">
    <name type="scientific">Ostreobium quekettii</name>
    <dbReference type="NCBI Taxonomy" id="121088"/>
    <lineage>
        <taxon>Eukaryota</taxon>
        <taxon>Viridiplantae</taxon>
        <taxon>Chlorophyta</taxon>
        <taxon>core chlorophytes</taxon>
        <taxon>Ulvophyceae</taxon>
        <taxon>TCBD clade</taxon>
        <taxon>Bryopsidales</taxon>
        <taxon>Ostreobineae</taxon>
        <taxon>Ostreobiaceae</taxon>
        <taxon>Ostreobium</taxon>
    </lineage>
</organism>
<evidence type="ECO:0000256" key="5">
    <source>
        <dbReference type="ARBA" id="ARBA00022833"/>
    </source>
</evidence>